<accession>B5RU70</accession>
<dbReference type="SUPFAM" id="SSF49482">
    <property type="entry name" value="Aromatic compound dioxygenase"/>
    <property type="match status" value="1"/>
</dbReference>
<gene>
    <name evidence="2" type="ordered locus">DEHA2E24376g</name>
</gene>
<dbReference type="Proteomes" id="UP000000599">
    <property type="component" value="Chromosome E"/>
</dbReference>
<dbReference type="EMBL" id="CR382137">
    <property type="protein sequence ID" value="CAR65882.1"/>
    <property type="molecule type" value="Genomic_DNA"/>
</dbReference>
<evidence type="ECO:0000259" key="1">
    <source>
        <dbReference type="Pfam" id="PF00775"/>
    </source>
</evidence>
<dbReference type="GeneID" id="8998844"/>
<dbReference type="OrthoDB" id="121380at2759"/>
<dbReference type="Pfam" id="PF00775">
    <property type="entry name" value="Dioxygenase_C"/>
    <property type="match status" value="1"/>
</dbReference>
<dbReference type="AlphaFoldDB" id="B5RU70"/>
<sequence>MVSFGVLSSIALSSAYFFDHAYAHKVVNSTPISSRDTVYSNAKRSLTRCEEKLLHPDAMKRRQEKRDRFINGHKKKKRARDTGYPPLISKRADNSSSLFEDVSCILSPEVTIGPYYVEGEYVRDDITEDQDGVDLLLDVQLIDVNTCEPVPQSYIDVWHCNSTGVYSGVSEEDTLGSTFLRGIWPTDDDGIMQMKTKFPGWYVSRATHIHITAHQNATVLSNNTISGGDVNHIGQIFFNQTLLDEVALLEPYVSNQQSKTSNTEDSIYQEENSNGYDAIMNIEYLGSEISAGLLGYITIGVNTTANYDDEVIAAATFS</sequence>
<dbReference type="GO" id="GO:0016702">
    <property type="term" value="F:oxidoreductase activity, acting on single donors with incorporation of molecular oxygen, incorporation of two atoms of oxygen"/>
    <property type="evidence" value="ECO:0007669"/>
    <property type="project" value="InterPro"/>
</dbReference>
<name>B5RU70_DEBHA</name>
<dbReference type="InterPro" id="IPR000627">
    <property type="entry name" value="Intradiol_dOase_C"/>
</dbReference>
<evidence type="ECO:0000313" key="2">
    <source>
        <dbReference type="EMBL" id="CAR65882.1"/>
    </source>
</evidence>
<organism evidence="2 3">
    <name type="scientific">Debaryomyces hansenii (strain ATCC 36239 / CBS 767 / BCRC 21394 / JCM 1990 / NBRC 0083 / IGC 2968)</name>
    <name type="common">Yeast</name>
    <name type="synonym">Torulaspora hansenii</name>
    <dbReference type="NCBI Taxonomy" id="284592"/>
    <lineage>
        <taxon>Eukaryota</taxon>
        <taxon>Fungi</taxon>
        <taxon>Dikarya</taxon>
        <taxon>Ascomycota</taxon>
        <taxon>Saccharomycotina</taxon>
        <taxon>Pichiomycetes</taxon>
        <taxon>Debaryomycetaceae</taxon>
        <taxon>Debaryomyces</taxon>
    </lineage>
</organism>
<dbReference type="Gene3D" id="2.60.130.10">
    <property type="entry name" value="Aromatic compound dioxygenase"/>
    <property type="match status" value="1"/>
</dbReference>
<dbReference type="RefSeq" id="XP_002770542.1">
    <property type="nucleotide sequence ID" value="XM_002770496.1"/>
</dbReference>
<protein>
    <submittedName>
        <fullName evidence="2">DEHA2E24376p</fullName>
    </submittedName>
</protein>
<dbReference type="VEuPathDB" id="FungiDB:DEHA2E24376g"/>
<dbReference type="OMA" id="KPANACA"/>
<dbReference type="HOGENOM" id="CLU_027719_0_1_1"/>
<keyword evidence="3" id="KW-1185">Reference proteome</keyword>
<dbReference type="KEGG" id="dha:DEHA2E24376g"/>
<dbReference type="PANTHER" id="PTHR34315:SF1">
    <property type="entry name" value="INTRADIOL RING-CLEAVAGE DIOXYGENASES DOMAIN-CONTAINING PROTEIN-RELATED"/>
    <property type="match status" value="1"/>
</dbReference>
<dbReference type="InParanoid" id="B5RU70"/>
<evidence type="ECO:0000313" key="3">
    <source>
        <dbReference type="Proteomes" id="UP000000599"/>
    </source>
</evidence>
<dbReference type="eggNOG" id="ENOG502QPRK">
    <property type="taxonomic scope" value="Eukaryota"/>
</dbReference>
<feature type="domain" description="Intradiol ring-cleavage dioxygenases" evidence="1">
    <location>
        <begin position="113"/>
        <end position="206"/>
    </location>
</feature>
<reference evidence="2 3" key="1">
    <citation type="journal article" date="2004" name="Nature">
        <title>Genome evolution in yeasts.</title>
        <authorList>
            <consortium name="Genolevures"/>
            <person name="Dujon B."/>
            <person name="Sherman D."/>
            <person name="Fischer G."/>
            <person name="Durrens P."/>
            <person name="Casaregola S."/>
            <person name="Lafontaine I."/>
            <person name="de Montigny J."/>
            <person name="Marck C."/>
            <person name="Neuveglise C."/>
            <person name="Talla E."/>
            <person name="Goffard N."/>
            <person name="Frangeul L."/>
            <person name="Aigle M."/>
            <person name="Anthouard V."/>
            <person name="Babour A."/>
            <person name="Barbe V."/>
            <person name="Barnay S."/>
            <person name="Blanchin S."/>
            <person name="Beckerich J.M."/>
            <person name="Beyne E."/>
            <person name="Bleykasten C."/>
            <person name="Boisrame A."/>
            <person name="Boyer J."/>
            <person name="Cattolico L."/>
            <person name="Confanioleri F."/>
            <person name="de Daruvar A."/>
            <person name="Despons L."/>
            <person name="Fabre E."/>
            <person name="Fairhead C."/>
            <person name="Ferry-Dumazet H."/>
            <person name="Groppi A."/>
            <person name="Hantraye F."/>
            <person name="Hennequin C."/>
            <person name="Jauniaux N."/>
            <person name="Joyet P."/>
            <person name="Kachouri R."/>
            <person name="Kerrest A."/>
            <person name="Koszul R."/>
            <person name="Lemaire M."/>
            <person name="Lesur I."/>
            <person name="Ma L."/>
            <person name="Muller H."/>
            <person name="Nicaud J.M."/>
            <person name="Nikolski M."/>
            <person name="Oztas S."/>
            <person name="Ozier-Kalogeropoulos O."/>
            <person name="Pellenz S."/>
            <person name="Potier S."/>
            <person name="Richard G.F."/>
            <person name="Straub M.L."/>
            <person name="Suleau A."/>
            <person name="Swennene D."/>
            <person name="Tekaia F."/>
            <person name="Wesolowski-Louvel M."/>
            <person name="Westhof E."/>
            <person name="Wirth B."/>
            <person name="Zeniou-Meyer M."/>
            <person name="Zivanovic I."/>
            <person name="Bolotin-Fukuhara M."/>
            <person name="Thierry A."/>
            <person name="Bouchier C."/>
            <person name="Caudron B."/>
            <person name="Scarpelli C."/>
            <person name="Gaillardin C."/>
            <person name="Weissenbach J."/>
            <person name="Wincker P."/>
            <person name="Souciet J.L."/>
        </authorList>
    </citation>
    <scope>NUCLEOTIDE SEQUENCE [LARGE SCALE GENOMIC DNA]</scope>
    <source>
        <strain evidence="3">ATCC 36239 / CBS 767 / BCRC 21394 / JCM 1990 / NBRC 0083 / IGC 2968</strain>
    </source>
</reference>
<dbReference type="GO" id="GO:0008199">
    <property type="term" value="F:ferric iron binding"/>
    <property type="evidence" value="ECO:0007669"/>
    <property type="project" value="InterPro"/>
</dbReference>
<proteinExistence type="predicted"/>
<dbReference type="InterPro" id="IPR015889">
    <property type="entry name" value="Intradiol_dOase_core"/>
</dbReference>
<dbReference type="CDD" id="cd03457">
    <property type="entry name" value="intradiol_dioxygenase_like"/>
    <property type="match status" value="1"/>
</dbReference>
<dbReference type="PANTHER" id="PTHR34315">
    <property type="match status" value="1"/>
</dbReference>